<reference evidence="2" key="1">
    <citation type="submission" date="2019-05" db="EMBL/GenBank/DDBJ databases">
        <title>Annotation for the trematode Fasciolopsis buski.</title>
        <authorList>
            <person name="Choi Y.-J."/>
        </authorList>
    </citation>
    <scope>NUCLEOTIDE SEQUENCE</scope>
    <source>
        <strain evidence="2">HT</strain>
        <tissue evidence="2">Whole worm</tissue>
    </source>
</reference>
<evidence type="ECO:0000313" key="3">
    <source>
        <dbReference type="Proteomes" id="UP000728185"/>
    </source>
</evidence>
<sequence>MTVVPARCLFKELEISQSNSFQDTDRRKKCRQEADHACARSVELLRLRYNFDVVQMTPLESRDQMDKENTVGVASTHTGRRCVSCGSFLADEWLNLTPQKWNWQSVPLETEYVPTFYHPRRSYSDGCIRSDSGQVTGRLTGSSVPVEPHPSPRDSVALASLSETHSPQKRSLNSKCVQVTIPLTVYDWGARIRRNSNVTFPDKVTNPCGNKLESHTPKKNHASDSVSDVSIGVSSASKVFPYEQIHGNYKTATQFSNPAGVVVHNLAVKSEKAVRQQSFTQLSSVHALTTSEFYRPTARLRQMKLSGERCLFSQQVSFCTIIVFTQ</sequence>
<dbReference type="OrthoDB" id="6253325at2759"/>
<dbReference type="Proteomes" id="UP000728185">
    <property type="component" value="Unassembled WGS sequence"/>
</dbReference>
<evidence type="ECO:0000256" key="1">
    <source>
        <dbReference type="SAM" id="MobiDB-lite"/>
    </source>
</evidence>
<accession>A0A8E0RQV8</accession>
<dbReference type="AlphaFoldDB" id="A0A8E0RQV8"/>
<name>A0A8E0RQV8_9TREM</name>
<proteinExistence type="predicted"/>
<gene>
    <name evidence="2" type="ORF">FBUS_00724</name>
</gene>
<organism evidence="2 3">
    <name type="scientific">Fasciolopsis buskii</name>
    <dbReference type="NCBI Taxonomy" id="27845"/>
    <lineage>
        <taxon>Eukaryota</taxon>
        <taxon>Metazoa</taxon>
        <taxon>Spiralia</taxon>
        <taxon>Lophotrochozoa</taxon>
        <taxon>Platyhelminthes</taxon>
        <taxon>Trematoda</taxon>
        <taxon>Digenea</taxon>
        <taxon>Plagiorchiida</taxon>
        <taxon>Echinostomata</taxon>
        <taxon>Echinostomatoidea</taxon>
        <taxon>Fasciolidae</taxon>
        <taxon>Fasciolopsis</taxon>
    </lineage>
</organism>
<comment type="caution">
    <text evidence="2">The sequence shown here is derived from an EMBL/GenBank/DDBJ whole genome shotgun (WGS) entry which is preliminary data.</text>
</comment>
<evidence type="ECO:0000313" key="2">
    <source>
        <dbReference type="EMBL" id="KAA0185592.1"/>
    </source>
</evidence>
<dbReference type="EMBL" id="LUCM01010362">
    <property type="protein sequence ID" value="KAA0185592.1"/>
    <property type="molecule type" value="Genomic_DNA"/>
</dbReference>
<protein>
    <submittedName>
        <fullName evidence="2">Uncharacterized protein</fullName>
    </submittedName>
</protein>
<feature type="region of interest" description="Disordered" evidence="1">
    <location>
        <begin position="137"/>
        <end position="166"/>
    </location>
</feature>
<keyword evidence="3" id="KW-1185">Reference proteome</keyword>